<dbReference type="Proteomes" id="UP000184231">
    <property type="component" value="Unassembled WGS sequence"/>
</dbReference>
<dbReference type="PANTHER" id="PTHR21666:SF270">
    <property type="entry name" value="MUREIN HYDROLASE ACTIVATOR ENVC"/>
    <property type="match status" value="1"/>
</dbReference>
<sequence length="292" mass="33373">MYIISIFVYKYKYMKFFTSFGFWSKKVGAKELETNMVFGKADLGYFVVLMVISLFYVVQNSPGKSVQQLEDAVKTMNLYEERLKMNLHSSRTAGEGTERERERLLMAIEERIIGFLYRIPDYSYMGSLETYLKYRPNLLAQFPAAVPLGKGDYSISSNYGRRIHPISENEKKHYGIDLAAPAGTKVHATASGTVKEVVYSKKGYGTYIVMRHRFGFETLYGHLEKVLVYKGETIAQHQIIGTVGDTGSSTGYHLHYEILKNKKKIDPRPSFELKMKIYDELFLSNSGTKGVE</sequence>
<feature type="domain" description="M23ase beta-sheet core" evidence="1">
    <location>
        <begin position="172"/>
        <end position="267"/>
    </location>
</feature>
<dbReference type="PANTHER" id="PTHR21666">
    <property type="entry name" value="PEPTIDASE-RELATED"/>
    <property type="match status" value="1"/>
</dbReference>
<dbReference type="STRING" id="558155.SAMN04487911_1299"/>
<dbReference type="Gene3D" id="2.70.70.10">
    <property type="entry name" value="Glucose Permease (Domain IIA)"/>
    <property type="match status" value="1"/>
</dbReference>
<evidence type="ECO:0000313" key="2">
    <source>
        <dbReference type="EMBL" id="SHJ65009.1"/>
    </source>
</evidence>
<dbReference type="InterPro" id="IPR050570">
    <property type="entry name" value="Cell_wall_metabolism_enzyme"/>
</dbReference>
<dbReference type="SUPFAM" id="SSF51261">
    <property type="entry name" value="Duplicated hybrid motif"/>
    <property type="match status" value="1"/>
</dbReference>
<reference evidence="2 3" key="1">
    <citation type="submission" date="2016-11" db="EMBL/GenBank/DDBJ databases">
        <authorList>
            <person name="Jaros S."/>
            <person name="Januszkiewicz K."/>
            <person name="Wedrychowicz H."/>
        </authorList>
    </citation>
    <scope>NUCLEOTIDE SEQUENCE [LARGE SCALE GENOMIC DNA]</scope>
    <source>
        <strain evidence="2 3">CGMCC 1.8863</strain>
    </source>
</reference>
<name>A0A1M6L1J1_9FLAO</name>
<evidence type="ECO:0000259" key="1">
    <source>
        <dbReference type="Pfam" id="PF01551"/>
    </source>
</evidence>
<dbReference type="InterPro" id="IPR011055">
    <property type="entry name" value="Dup_hybrid_motif"/>
</dbReference>
<dbReference type="AlphaFoldDB" id="A0A1M6L1J1"/>
<dbReference type="GO" id="GO:0004222">
    <property type="term" value="F:metalloendopeptidase activity"/>
    <property type="evidence" value="ECO:0007669"/>
    <property type="project" value="TreeGrafter"/>
</dbReference>
<dbReference type="CDD" id="cd12797">
    <property type="entry name" value="M23_peptidase"/>
    <property type="match status" value="1"/>
</dbReference>
<keyword evidence="2" id="KW-0378">Hydrolase</keyword>
<keyword evidence="3" id="KW-1185">Reference proteome</keyword>
<dbReference type="EMBL" id="FQYX01000029">
    <property type="protein sequence ID" value="SHJ65009.1"/>
    <property type="molecule type" value="Genomic_DNA"/>
</dbReference>
<dbReference type="OrthoDB" id="9810477at2"/>
<organism evidence="2 3">
    <name type="scientific">Arenibacter nanhaiticus</name>
    <dbReference type="NCBI Taxonomy" id="558155"/>
    <lineage>
        <taxon>Bacteria</taxon>
        <taxon>Pseudomonadati</taxon>
        <taxon>Bacteroidota</taxon>
        <taxon>Flavobacteriia</taxon>
        <taxon>Flavobacteriales</taxon>
        <taxon>Flavobacteriaceae</taxon>
        <taxon>Arenibacter</taxon>
    </lineage>
</organism>
<protein>
    <submittedName>
        <fullName evidence="2">Murein DD-endopeptidase MepM and murein hydrolase activator NlpD, contain LysM domain</fullName>
    </submittedName>
</protein>
<dbReference type="Pfam" id="PF01551">
    <property type="entry name" value="Peptidase_M23"/>
    <property type="match status" value="1"/>
</dbReference>
<accession>A0A1M6L1J1</accession>
<dbReference type="InterPro" id="IPR016047">
    <property type="entry name" value="M23ase_b-sheet_dom"/>
</dbReference>
<evidence type="ECO:0000313" key="3">
    <source>
        <dbReference type="Proteomes" id="UP000184231"/>
    </source>
</evidence>
<proteinExistence type="predicted"/>
<gene>
    <name evidence="2" type="ORF">SAMN04487911_1299</name>
</gene>